<gene>
    <name evidence="15" type="ORF">HPP92_021273</name>
</gene>
<dbReference type="SUPFAM" id="SSF51621">
    <property type="entry name" value="Phosphoenolpyruvate/pyruvate domain"/>
    <property type="match status" value="1"/>
</dbReference>
<evidence type="ECO:0000256" key="1">
    <source>
        <dbReference type="ARBA" id="ARBA00001958"/>
    </source>
</evidence>
<feature type="domain" description="Pyruvate kinase barrel" evidence="14">
    <location>
        <begin position="555"/>
        <end position="766"/>
    </location>
</feature>
<name>A0A835Q4H5_VANPL</name>
<comment type="cofactor">
    <cofactor evidence="1">
        <name>K(+)</name>
        <dbReference type="ChEBI" id="CHEBI:29103"/>
    </cofactor>
</comment>
<comment type="similarity">
    <text evidence="3">Belongs to the pyruvate kinase family.</text>
</comment>
<dbReference type="InterPro" id="IPR015806">
    <property type="entry name" value="Pyrv_Knase_insert_dom_sf"/>
</dbReference>
<comment type="pathway">
    <text evidence="2">Carbohydrate degradation; glycolysis; pyruvate from D-glyceraldehyde 3-phosphate: step 5/5.</text>
</comment>
<dbReference type="InterPro" id="IPR011037">
    <property type="entry name" value="Pyrv_Knase-like_insert_dom_sf"/>
</dbReference>
<dbReference type="GO" id="GO:0030955">
    <property type="term" value="F:potassium ion binding"/>
    <property type="evidence" value="ECO:0007669"/>
    <property type="project" value="InterPro"/>
</dbReference>
<evidence type="ECO:0000256" key="5">
    <source>
        <dbReference type="ARBA" id="ARBA00022679"/>
    </source>
</evidence>
<keyword evidence="8" id="KW-0418">Kinase</keyword>
<dbReference type="GO" id="GO:0016301">
    <property type="term" value="F:kinase activity"/>
    <property type="evidence" value="ECO:0007669"/>
    <property type="project" value="UniProtKB-KW"/>
</dbReference>
<dbReference type="GO" id="GO:0000287">
    <property type="term" value="F:magnesium ion binding"/>
    <property type="evidence" value="ECO:0007669"/>
    <property type="project" value="InterPro"/>
</dbReference>
<dbReference type="PANTHER" id="PTHR11817">
    <property type="entry name" value="PYRUVATE KINASE"/>
    <property type="match status" value="1"/>
</dbReference>
<dbReference type="Gene3D" id="3.20.20.60">
    <property type="entry name" value="Phosphoenolpyruvate-binding domains"/>
    <property type="match status" value="2"/>
</dbReference>
<feature type="region of interest" description="Disordered" evidence="13">
    <location>
        <begin position="1"/>
        <end position="27"/>
    </location>
</feature>
<dbReference type="EC" id="2.7.1.40" evidence="4"/>
<dbReference type="GO" id="GO:0005524">
    <property type="term" value="F:ATP binding"/>
    <property type="evidence" value="ECO:0007669"/>
    <property type="project" value="UniProtKB-KW"/>
</dbReference>
<evidence type="ECO:0000256" key="10">
    <source>
        <dbReference type="ARBA" id="ARBA00022842"/>
    </source>
</evidence>
<organism evidence="15 16">
    <name type="scientific">Vanilla planifolia</name>
    <name type="common">Vanilla</name>
    <dbReference type="NCBI Taxonomy" id="51239"/>
    <lineage>
        <taxon>Eukaryota</taxon>
        <taxon>Viridiplantae</taxon>
        <taxon>Streptophyta</taxon>
        <taxon>Embryophyta</taxon>
        <taxon>Tracheophyta</taxon>
        <taxon>Spermatophyta</taxon>
        <taxon>Magnoliopsida</taxon>
        <taxon>Liliopsida</taxon>
        <taxon>Asparagales</taxon>
        <taxon>Orchidaceae</taxon>
        <taxon>Vanilloideae</taxon>
        <taxon>Vanilleae</taxon>
        <taxon>Vanilla</taxon>
    </lineage>
</organism>
<proteinExistence type="inferred from homology"/>
<dbReference type="SUPFAM" id="SSF50800">
    <property type="entry name" value="PK beta-barrel domain-like"/>
    <property type="match status" value="1"/>
</dbReference>
<reference evidence="15 16" key="1">
    <citation type="journal article" date="2020" name="Nat. Food">
        <title>A phased Vanilla planifolia genome enables genetic improvement of flavour and production.</title>
        <authorList>
            <person name="Hasing T."/>
            <person name="Tang H."/>
            <person name="Brym M."/>
            <person name="Khazi F."/>
            <person name="Huang T."/>
            <person name="Chambers A.H."/>
        </authorList>
    </citation>
    <scope>NUCLEOTIDE SEQUENCE [LARGE SCALE GENOMIC DNA]</scope>
    <source>
        <tissue evidence="15">Leaf</tissue>
    </source>
</reference>
<dbReference type="Pfam" id="PF00224">
    <property type="entry name" value="PK"/>
    <property type="match status" value="2"/>
</dbReference>
<keyword evidence="10" id="KW-0460">Magnesium</keyword>
<keyword evidence="6" id="KW-0479">Metal-binding</keyword>
<keyword evidence="11" id="KW-0324">Glycolysis</keyword>
<dbReference type="InterPro" id="IPR001697">
    <property type="entry name" value="Pyr_Knase"/>
</dbReference>
<evidence type="ECO:0000313" key="15">
    <source>
        <dbReference type="EMBL" id="KAG0462797.1"/>
    </source>
</evidence>
<keyword evidence="7" id="KW-0547">Nucleotide-binding</keyword>
<evidence type="ECO:0000256" key="4">
    <source>
        <dbReference type="ARBA" id="ARBA00012142"/>
    </source>
</evidence>
<evidence type="ECO:0000256" key="12">
    <source>
        <dbReference type="ARBA" id="ARBA00023317"/>
    </source>
</evidence>
<evidence type="ECO:0000256" key="3">
    <source>
        <dbReference type="ARBA" id="ARBA00008663"/>
    </source>
</evidence>
<evidence type="ECO:0000256" key="8">
    <source>
        <dbReference type="ARBA" id="ARBA00022777"/>
    </source>
</evidence>
<evidence type="ECO:0000256" key="7">
    <source>
        <dbReference type="ARBA" id="ARBA00022741"/>
    </source>
</evidence>
<dbReference type="Gene3D" id="2.40.33.10">
    <property type="entry name" value="PK beta-barrel domain-like"/>
    <property type="match status" value="2"/>
</dbReference>
<dbReference type="UniPathway" id="UPA00109">
    <property type="reaction ID" value="UER00188"/>
</dbReference>
<dbReference type="GO" id="GO:0004743">
    <property type="term" value="F:pyruvate kinase activity"/>
    <property type="evidence" value="ECO:0007669"/>
    <property type="project" value="UniProtKB-EC"/>
</dbReference>
<dbReference type="InterPro" id="IPR015813">
    <property type="entry name" value="Pyrv/PenolPyrv_kinase-like_dom"/>
</dbReference>
<evidence type="ECO:0000256" key="6">
    <source>
        <dbReference type="ARBA" id="ARBA00022723"/>
    </source>
</evidence>
<accession>A0A835Q4H5</accession>
<dbReference type="OrthoDB" id="1881597at2759"/>
<evidence type="ECO:0000256" key="13">
    <source>
        <dbReference type="SAM" id="MobiDB-lite"/>
    </source>
</evidence>
<dbReference type="EMBL" id="JADCNM010000011">
    <property type="protein sequence ID" value="KAG0462797.1"/>
    <property type="molecule type" value="Genomic_DNA"/>
</dbReference>
<dbReference type="Proteomes" id="UP000639772">
    <property type="component" value="Chromosome 11"/>
</dbReference>
<evidence type="ECO:0000256" key="11">
    <source>
        <dbReference type="ARBA" id="ARBA00023152"/>
    </source>
</evidence>
<dbReference type="InterPro" id="IPR040442">
    <property type="entry name" value="Pyrv_kinase-like_dom_sf"/>
</dbReference>
<evidence type="ECO:0000256" key="2">
    <source>
        <dbReference type="ARBA" id="ARBA00004997"/>
    </source>
</evidence>
<comment type="caution">
    <text evidence="15">The sequence shown here is derived from an EMBL/GenBank/DDBJ whole genome shotgun (WGS) entry which is preliminary data.</text>
</comment>
<keyword evidence="12" id="KW-0670">Pyruvate</keyword>
<keyword evidence="9" id="KW-0067">ATP-binding</keyword>
<evidence type="ECO:0000259" key="14">
    <source>
        <dbReference type="Pfam" id="PF00224"/>
    </source>
</evidence>
<sequence length="768" mass="85650">MGFLEIRPEMRRPSRESPGRIVGEGEKGQRIEKDQGQIVSANRVIYGEKSMLSSTLLLGDVARKGILNILQPIIMSSLHLQGKLSYTYRFHLSGRKCYRHVYLPVKSGNSKRTSVVCLAKVPEEDEFESDSWKLYAFYDTLNAVNQTFTSNWFQGIDSVRPDQLNCKSNAMPKLMSYLAYDLPELPISCLLSILEKLKAVHLHLLAAEHWNASHLKLCHRSYLVSATNLTHYLALKCLDLHQLNEDLSSSGLNNLVDINSHVLASIGASMQLLLKLSFHNPDSNESATYLDREGYTAVLKSDDMEDFTMSSMKKRISVHTAALFGECKDKKAGKIMVTVGREAVNNELLITNLLKAGVDAIRINCAHDDPAIWSEIIRIVKYSSQMLEKPCRILMDLAGPKLRTELWRTDSDTVKLSPKKDSNGNVILPAKVWLCCDVGDPPPLLSPDAIICVQKQFLSKIKIGDLVNYVDAKGRKRLLKVLKSPPFVDKHGCIAECFQTSFISLGTKLCVRKKNREYFGLVIKLSANFQFVRLKQGDLLAIFRSSPCNDEMGITALNLKKIACSSDHLFESVKPGEPIAFDDGKIWGTIQEANCNRLTVQITHANRKGSKLGSGKSINIPKSKMHLKGLMPKDLVDLDFIGANADMVGISFVQEVNDVVIIQHELQKRNLQKLGIVLKIETRGGLQGLPSLLFQAMQTSNPLGVMIARGDLMVECGWRQMGDIQEEILSICNAAHIPVIWATQVLESIVKLGYPTRAEITDVHNATR</sequence>
<evidence type="ECO:0000313" key="16">
    <source>
        <dbReference type="Proteomes" id="UP000639772"/>
    </source>
</evidence>
<dbReference type="AlphaFoldDB" id="A0A835Q4H5"/>
<evidence type="ECO:0000256" key="9">
    <source>
        <dbReference type="ARBA" id="ARBA00022840"/>
    </source>
</evidence>
<keyword evidence="5" id="KW-0808">Transferase</keyword>
<dbReference type="InterPro" id="IPR015793">
    <property type="entry name" value="Pyrv_Knase_brl"/>
</dbReference>
<feature type="domain" description="Pyruvate kinase barrel" evidence="14">
    <location>
        <begin position="332"/>
        <end position="417"/>
    </location>
</feature>
<protein>
    <recommendedName>
        <fullName evidence="4">pyruvate kinase</fullName>
        <ecNumber evidence="4">2.7.1.40</ecNumber>
    </recommendedName>
</protein>